<name>A0A7J7YX75_PIPKU</name>
<proteinExistence type="predicted"/>
<comment type="caution">
    <text evidence="2">The sequence shown here is derived from an EMBL/GenBank/DDBJ whole genome shotgun (WGS) entry which is preliminary data.</text>
</comment>
<gene>
    <name evidence="2" type="ORF">mPipKuh1_009814</name>
</gene>
<evidence type="ECO:0000313" key="3">
    <source>
        <dbReference type="Proteomes" id="UP000558488"/>
    </source>
</evidence>
<reference evidence="2 3" key="1">
    <citation type="journal article" date="2020" name="Nature">
        <title>Six reference-quality genomes reveal evolution of bat adaptations.</title>
        <authorList>
            <person name="Jebb D."/>
            <person name="Huang Z."/>
            <person name="Pippel M."/>
            <person name="Hughes G.M."/>
            <person name="Lavrichenko K."/>
            <person name="Devanna P."/>
            <person name="Winkler S."/>
            <person name="Jermiin L.S."/>
            <person name="Skirmuntt E.C."/>
            <person name="Katzourakis A."/>
            <person name="Burkitt-Gray L."/>
            <person name="Ray D.A."/>
            <person name="Sullivan K.A.M."/>
            <person name="Roscito J.G."/>
            <person name="Kirilenko B.M."/>
            <person name="Davalos L.M."/>
            <person name="Corthals A.P."/>
            <person name="Power M.L."/>
            <person name="Jones G."/>
            <person name="Ransome R.D."/>
            <person name="Dechmann D.K.N."/>
            <person name="Locatelli A.G."/>
            <person name="Puechmaille S.J."/>
            <person name="Fedrigo O."/>
            <person name="Jarvis E.D."/>
            <person name="Hiller M."/>
            <person name="Vernes S.C."/>
            <person name="Myers E.W."/>
            <person name="Teeling E.C."/>
        </authorList>
    </citation>
    <scope>NUCLEOTIDE SEQUENCE [LARGE SCALE GENOMIC DNA]</scope>
    <source>
        <strain evidence="2">MPipKuh1</strain>
        <tissue evidence="2">Flight muscle</tissue>
    </source>
</reference>
<keyword evidence="3" id="KW-1185">Reference proteome</keyword>
<accession>A0A7J7YX75</accession>
<dbReference type="Proteomes" id="UP000558488">
    <property type="component" value="Unassembled WGS sequence"/>
</dbReference>
<sequence length="236" mass="24332">MREPGRSCAWGCAPVTLSPRPSFPTKESCWAGGWFGHRRGGWRKLPGGQLCSHRRRGRPALLSGEASCLSPGCDDLGPPWGPGFDLDHQDWRGPCGEPWGRLAPSPQATPQKSVLKMEPRALPASADRREGARAGPAVGGKEGGCGGPAHALAVVPAALHASSVSQTAAAGSRAAGVHAVRLPESSRSPHGGRPLSSGEDPRSLAGLSGSCVRARVPVTARLRPPSGSRAAPVGPR</sequence>
<organism evidence="2 3">
    <name type="scientific">Pipistrellus kuhlii</name>
    <name type="common">Kuhl's pipistrelle</name>
    <dbReference type="NCBI Taxonomy" id="59472"/>
    <lineage>
        <taxon>Eukaryota</taxon>
        <taxon>Metazoa</taxon>
        <taxon>Chordata</taxon>
        <taxon>Craniata</taxon>
        <taxon>Vertebrata</taxon>
        <taxon>Euteleostomi</taxon>
        <taxon>Mammalia</taxon>
        <taxon>Eutheria</taxon>
        <taxon>Laurasiatheria</taxon>
        <taxon>Chiroptera</taxon>
        <taxon>Yangochiroptera</taxon>
        <taxon>Vespertilionidae</taxon>
        <taxon>Pipistrellus</taxon>
    </lineage>
</organism>
<feature type="region of interest" description="Disordered" evidence="1">
    <location>
        <begin position="122"/>
        <end position="142"/>
    </location>
</feature>
<evidence type="ECO:0000313" key="2">
    <source>
        <dbReference type="EMBL" id="KAF6366395.1"/>
    </source>
</evidence>
<evidence type="ECO:0000256" key="1">
    <source>
        <dbReference type="SAM" id="MobiDB-lite"/>
    </source>
</evidence>
<protein>
    <submittedName>
        <fullName evidence="2">Uncharacterized protein</fullName>
    </submittedName>
</protein>
<feature type="region of interest" description="Disordered" evidence="1">
    <location>
        <begin position="175"/>
        <end position="236"/>
    </location>
</feature>
<dbReference type="AlphaFoldDB" id="A0A7J7YX75"/>
<dbReference type="EMBL" id="JACAGB010000004">
    <property type="protein sequence ID" value="KAF6366395.1"/>
    <property type="molecule type" value="Genomic_DNA"/>
</dbReference>